<dbReference type="OrthoDB" id="10599745at2759"/>
<evidence type="ECO:0000256" key="1">
    <source>
        <dbReference type="SAM" id="MobiDB-lite"/>
    </source>
</evidence>
<dbReference type="AlphaFoldDB" id="A0A8E2E5C3"/>
<feature type="region of interest" description="Disordered" evidence="1">
    <location>
        <begin position="16"/>
        <end position="152"/>
    </location>
</feature>
<feature type="chain" id="PRO_5034888030" evidence="2">
    <location>
        <begin position="21"/>
        <end position="152"/>
    </location>
</feature>
<keyword evidence="2" id="KW-0732">Signal</keyword>
<sequence length="152" mass="16298">MSYKLLSSLLAAIGLTGVPSTPTATSSSRTLIVKPSATGRPPALNLMAGQPPPSVRVGGGGHGAKQDPSQDGSLSQSVGQMAEAGQEQQQQGGGGEKESDVKDEQVRRGDGQPLAGSDRPRNPKKRMWEEDVEQKKYKERMAEDERRMRDEL</sequence>
<dbReference type="Proteomes" id="UP000250266">
    <property type="component" value="Unassembled WGS sequence"/>
</dbReference>
<keyword evidence="4" id="KW-1185">Reference proteome</keyword>
<feature type="compositionally biased region" description="Low complexity" evidence="1">
    <location>
        <begin position="19"/>
        <end position="30"/>
    </location>
</feature>
<proteinExistence type="predicted"/>
<gene>
    <name evidence="3" type="ORF">K432DRAFT_395386</name>
</gene>
<feature type="compositionally biased region" description="Basic and acidic residues" evidence="1">
    <location>
        <begin position="118"/>
        <end position="152"/>
    </location>
</feature>
<organism evidence="3 4">
    <name type="scientific">Lepidopterella palustris CBS 459.81</name>
    <dbReference type="NCBI Taxonomy" id="1314670"/>
    <lineage>
        <taxon>Eukaryota</taxon>
        <taxon>Fungi</taxon>
        <taxon>Dikarya</taxon>
        <taxon>Ascomycota</taxon>
        <taxon>Pezizomycotina</taxon>
        <taxon>Dothideomycetes</taxon>
        <taxon>Pleosporomycetidae</taxon>
        <taxon>Mytilinidiales</taxon>
        <taxon>Argynnaceae</taxon>
        <taxon>Lepidopterella</taxon>
    </lineage>
</organism>
<evidence type="ECO:0000313" key="3">
    <source>
        <dbReference type="EMBL" id="OCK77695.1"/>
    </source>
</evidence>
<evidence type="ECO:0000313" key="4">
    <source>
        <dbReference type="Proteomes" id="UP000250266"/>
    </source>
</evidence>
<reference evidence="3 4" key="1">
    <citation type="journal article" date="2016" name="Nat. Commun.">
        <title>Ectomycorrhizal ecology is imprinted in the genome of the dominant symbiotic fungus Cenococcum geophilum.</title>
        <authorList>
            <consortium name="DOE Joint Genome Institute"/>
            <person name="Peter M."/>
            <person name="Kohler A."/>
            <person name="Ohm R.A."/>
            <person name="Kuo A."/>
            <person name="Krutzmann J."/>
            <person name="Morin E."/>
            <person name="Arend M."/>
            <person name="Barry K.W."/>
            <person name="Binder M."/>
            <person name="Choi C."/>
            <person name="Clum A."/>
            <person name="Copeland A."/>
            <person name="Grisel N."/>
            <person name="Haridas S."/>
            <person name="Kipfer T."/>
            <person name="LaButti K."/>
            <person name="Lindquist E."/>
            <person name="Lipzen A."/>
            <person name="Maire R."/>
            <person name="Meier B."/>
            <person name="Mihaltcheva S."/>
            <person name="Molinier V."/>
            <person name="Murat C."/>
            <person name="Poggeler S."/>
            <person name="Quandt C.A."/>
            <person name="Sperisen C."/>
            <person name="Tritt A."/>
            <person name="Tisserant E."/>
            <person name="Crous P.W."/>
            <person name="Henrissat B."/>
            <person name="Nehls U."/>
            <person name="Egli S."/>
            <person name="Spatafora J.W."/>
            <person name="Grigoriev I.V."/>
            <person name="Martin F.M."/>
        </authorList>
    </citation>
    <scope>NUCLEOTIDE SEQUENCE [LARGE SCALE GENOMIC DNA]</scope>
    <source>
        <strain evidence="3 4">CBS 459.81</strain>
    </source>
</reference>
<protein>
    <submittedName>
        <fullName evidence="3">Uncharacterized protein</fullName>
    </submittedName>
</protein>
<name>A0A8E2E5C3_9PEZI</name>
<dbReference type="EMBL" id="KV745106">
    <property type="protein sequence ID" value="OCK77695.1"/>
    <property type="molecule type" value="Genomic_DNA"/>
</dbReference>
<feature type="compositionally biased region" description="Basic and acidic residues" evidence="1">
    <location>
        <begin position="95"/>
        <end position="110"/>
    </location>
</feature>
<feature type="signal peptide" evidence="2">
    <location>
        <begin position="1"/>
        <end position="20"/>
    </location>
</feature>
<feature type="compositionally biased region" description="Polar residues" evidence="1">
    <location>
        <begin position="67"/>
        <end position="78"/>
    </location>
</feature>
<evidence type="ECO:0000256" key="2">
    <source>
        <dbReference type="SAM" id="SignalP"/>
    </source>
</evidence>
<accession>A0A8E2E5C3</accession>
<feature type="compositionally biased region" description="Low complexity" evidence="1">
    <location>
        <begin position="79"/>
        <end position="90"/>
    </location>
</feature>